<dbReference type="AlphaFoldDB" id="A0A4Z2FY99"/>
<dbReference type="Proteomes" id="UP000314294">
    <property type="component" value="Unassembled WGS sequence"/>
</dbReference>
<name>A0A4Z2FY99_9TELE</name>
<comment type="caution">
    <text evidence="2">The sequence shown here is derived from an EMBL/GenBank/DDBJ whole genome shotgun (WGS) entry which is preliminary data.</text>
</comment>
<feature type="compositionally biased region" description="Basic and acidic residues" evidence="1">
    <location>
        <begin position="1"/>
        <end position="11"/>
    </location>
</feature>
<reference evidence="2 3" key="1">
    <citation type="submission" date="2019-03" db="EMBL/GenBank/DDBJ databases">
        <title>First draft genome of Liparis tanakae, snailfish: a comprehensive survey of snailfish specific genes.</title>
        <authorList>
            <person name="Kim W."/>
            <person name="Song I."/>
            <person name="Jeong J.-H."/>
            <person name="Kim D."/>
            <person name="Kim S."/>
            <person name="Ryu S."/>
            <person name="Song J.Y."/>
            <person name="Lee S.K."/>
        </authorList>
    </citation>
    <scope>NUCLEOTIDE SEQUENCE [LARGE SCALE GENOMIC DNA]</scope>
    <source>
        <tissue evidence="2">Muscle</tissue>
    </source>
</reference>
<dbReference type="OrthoDB" id="9378527at2759"/>
<evidence type="ECO:0000313" key="3">
    <source>
        <dbReference type="Proteomes" id="UP000314294"/>
    </source>
</evidence>
<sequence>MADGRQPDEHWASNGQDGGENGCSAYSSAYRENGHHGGAAAHPGATVDDSANLPPSPPPSPSAEQIGPVAQGTPTPIVATRTIQGQAPLSPCMSADCYITF</sequence>
<keyword evidence="3" id="KW-1185">Reference proteome</keyword>
<protein>
    <submittedName>
        <fullName evidence="2">Uncharacterized protein</fullName>
    </submittedName>
</protein>
<organism evidence="2 3">
    <name type="scientific">Liparis tanakae</name>
    <name type="common">Tanaka's snailfish</name>
    <dbReference type="NCBI Taxonomy" id="230148"/>
    <lineage>
        <taxon>Eukaryota</taxon>
        <taxon>Metazoa</taxon>
        <taxon>Chordata</taxon>
        <taxon>Craniata</taxon>
        <taxon>Vertebrata</taxon>
        <taxon>Euteleostomi</taxon>
        <taxon>Actinopterygii</taxon>
        <taxon>Neopterygii</taxon>
        <taxon>Teleostei</taxon>
        <taxon>Neoteleostei</taxon>
        <taxon>Acanthomorphata</taxon>
        <taxon>Eupercaria</taxon>
        <taxon>Perciformes</taxon>
        <taxon>Cottioidei</taxon>
        <taxon>Cottales</taxon>
        <taxon>Liparidae</taxon>
        <taxon>Liparis</taxon>
    </lineage>
</organism>
<evidence type="ECO:0000256" key="1">
    <source>
        <dbReference type="SAM" id="MobiDB-lite"/>
    </source>
</evidence>
<dbReference type="EMBL" id="SRLO01000798">
    <property type="protein sequence ID" value="TNN46278.1"/>
    <property type="molecule type" value="Genomic_DNA"/>
</dbReference>
<gene>
    <name evidence="2" type="ORF">EYF80_043516</name>
</gene>
<feature type="region of interest" description="Disordered" evidence="1">
    <location>
        <begin position="1"/>
        <end position="76"/>
    </location>
</feature>
<evidence type="ECO:0000313" key="2">
    <source>
        <dbReference type="EMBL" id="TNN46278.1"/>
    </source>
</evidence>
<accession>A0A4Z2FY99</accession>
<proteinExistence type="predicted"/>